<sequence>MYYCGIQRVLVLILLPSVCLTCCGSKNCHGRDLKKSPCSFQRRLDSSIISFSLVKQMPHYEY</sequence>
<dbReference type="Proteomes" id="UP000053555">
    <property type="component" value="Unassembled WGS sequence"/>
</dbReference>
<gene>
    <name evidence="2" type="ORF">glysoja_025270</name>
</gene>
<feature type="chain" id="PRO_5002093858" evidence="1">
    <location>
        <begin position="26"/>
        <end position="62"/>
    </location>
</feature>
<dbReference type="AlphaFoldDB" id="A0A0B2QWT7"/>
<reference evidence="2" key="1">
    <citation type="submission" date="2014-07" db="EMBL/GenBank/DDBJ databases">
        <title>Identification of a novel salt tolerance gene in wild soybean by whole-genome sequencing.</title>
        <authorList>
            <person name="Lam H.-M."/>
            <person name="Qi X."/>
            <person name="Li M.-W."/>
            <person name="Liu X."/>
            <person name="Xie M."/>
            <person name="Ni M."/>
            <person name="Xu X."/>
        </authorList>
    </citation>
    <scope>NUCLEOTIDE SEQUENCE [LARGE SCALE GENOMIC DNA]</scope>
    <source>
        <tissue evidence="2">Root</tissue>
    </source>
</reference>
<accession>A0A0B2QWT7</accession>
<name>A0A0B2QWT7_GLYSO</name>
<evidence type="ECO:0000256" key="1">
    <source>
        <dbReference type="SAM" id="SignalP"/>
    </source>
</evidence>
<proteinExistence type="predicted"/>
<dbReference type="EMBL" id="KN655735">
    <property type="protein sequence ID" value="KHN24097.1"/>
    <property type="molecule type" value="Genomic_DNA"/>
</dbReference>
<feature type="signal peptide" evidence="1">
    <location>
        <begin position="1"/>
        <end position="25"/>
    </location>
</feature>
<evidence type="ECO:0000313" key="2">
    <source>
        <dbReference type="EMBL" id="KHN24097.1"/>
    </source>
</evidence>
<keyword evidence="1" id="KW-0732">Signal</keyword>
<organism evidence="2">
    <name type="scientific">Glycine soja</name>
    <name type="common">Wild soybean</name>
    <dbReference type="NCBI Taxonomy" id="3848"/>
    <lineage>
        <taxon>Eukaryota</taxon>
        <taxon>Viridiplantae</taxon>
        <taxon>Streptophyta</taxon>
        <taxon>Embryophyta</taxon>
        <taxon>Tracheophyta</taxon>
        <taxon>Spermatophyta</taxon>
        <taxon>Magnoliopsida</taxon>
        <taxon>eudicotyledons</taxon>
        <taxon>Gunneridae</taxon>
        <taxon>Pentapetalae</taxon>
        <taxon>rosids</taxon>
        <taxon>fabids</taxon>
        <taxon>Fabales</taxon>
        <taxon>Fabaceae</taxon>
        <taxon>Papilionoideae</taxon>
        <taxon>50 kb inversion clade</taxon>
        <taxon>NPAAA clade</taxon>
        <taxon>indigoferoid/millettioid clade</taxon>
        <taxon>Phaseoleae</taxon>
        <taxon>Glycine</taxon>
        <taxon>Glycine subgen. Soja</taxon>
    </lineage>
</organism>
<protein>
    <submittedName>
        <fullName evidence="2">Uncharacterized protein</fullName>
    </submittedName>
</protein>